<organism evidence="1 2">
    <name type="scientific">Sedimentitalea arenosa</name>
    <dbReference type="NCBI Taxonomy" id="2798803"/>
    <lineage>
        <taxon>Bacteria</taxon>
        <taxon>Pseudomonadati</taxon>
        <taxon>Pseudomonadota</taxon>
        <taxon>Alphaproteobacteria</taxon>
        <taxon>Rhodobacterales</taxon>
        <taxon>Paracoccaceae</taxon>
        <taxon>Sedimentitalea</taxon>
    </lineage>
</organism>
<sequence>MADTYLEALTSRFPTLECAIAQLHRDDPKFRSVGEEMEMAEMARARWKDMPDRAEEYGRILERLEKEFLDAVVKDNG</sequence>
<evidence type="ECO:0000313" key="1">
    <source>
        <dbReference type="EMBL" id="MBJ6373124.1"/>
    </source>
</evidence>
<dbReference type="EMBL" id="JAELVR010000012">
    <property type="protein sequence ID" value="MBJ6373124.1"/>
    <property type="molecule type" value="Genomic_DNA"/>
</dbReference>
<name>A0A8J7JF23_9RHOB</name>
<dbReference type="AlphaFoldDB" id="A0A8J7JF23"/>
<comment type="caution">
    <text evidence="1">The sequence shown here is derived from an EMBL/GenBank/DDBJ whole genome shotgun (WGS) entry which is preliminary data.</text>
</comment>
<dbReference type="Proteomes" id="UP000619079">
    <property type="component" value="Unassembled WGS sequence"/>
</dbReference>
<gene>
    <name evidence="1" type="ORF">JF290_16475</name>
</gene>
<evidence type="ECO:0000313" key="2">
    <source>
        <dbReference type="Proteomes" id="UP000619079"/>
    </source>
</evidence>
<protein>
    <submittedName>
        <fullName evidence="1">Uncharacterized protein</fullName>
    </submittedName>
</protein>
<proteinExistence type="predicted"/>
<dbReference type="RefSeq" id="WP_199026003.1">
    <property type="nucleotide sequence ID" value="NZ_JAELVR010000012.1"/>
</dbReference>
<reference evidence="1" key="1">
    <citation type="submission" date="2020-12" db="EMBL/GenBank/DDBJ databases">
        <title>Sedimentitalea sp. nov., isolated from sand in Incheon.</title>
        <authorList>
            <person name="Kim W."/>
        </authorList>
    </citation>
    <scope>NUCLEOTIDE SEQUENCE</scope>
    <source>
        <strain evidence="1">CAU 1593</strain>
    </source>
</reference>
<keyword evidence="2" id="KW-1185">Reference proteome</keyword>
<accession>A0A8J7JF23</accession>